<gene>
    <name evidence="10" type="primary">gerKC_3</name>
    <name evidence="10" type="ORF">CPJCM30710_08880</name>
</gene>
<dbReference type="Gene3D" id="6.20.190.10">
    <property type="entry name" value="Nutrient germinant receptor protein C, domain 1"/>
    <property type="match status" value="1"/>
</dbReference>
<protein>
    <submittedName>
        <fullName evidence="10">Spore germination protein KC</fullName>
    </submittedName>
</protein>
<evidence type="ECO:0000256" key="1">
    <source>
        <dbReference type="ARBA" id="ARBA00004635"/>
    </source>
</evidence>
<evidence type="ECO:0000259" key="9">
    <source>
        <dbReference type="Pfam" id="PF25198"/>
    </source>
</evidence>
<comment type="similarity">
    <text evidence="2">Belongs to the GerABKC lipoprotein family.</text>
</comment>
<dbReference type="EMBL" id="BOPZ01000005">
    <property type="protein sequence ID" value="GIM28222.1"/>
    <property type="molecule type" value="Genomic_DNA"/>
</dbReference>
<dbReference type="RefSeq" id="WP_212902964.1">
    <property type="nucleotide sequence ID" value="NZ_BOPZ01000005.1"/>
</dbReference>
<name>A0A919RXQ8_9CLOT</name>
<accession>A0A919RXQ8</accession>
<feature type="domain" description="Spore germination GerAC-like C-terminal" evidence="8">
    <location>
        <begin position="224"/>
        <end position="385"/>
    </location>
</feature>
<sequence length="394" mass="44845">MYKKIFCIMLINIFFFSLMGCWGKREINENFQAIGIGIDKKEDHYLITYQIINPEEVSGKEKTGTTPVITVEAEGASISEASRRLTLKVSKKVNIPHLRVLVLGESFAREGIKDALDFFIRNRDARSNFYIVVAKGGTASDVLKVFTPLQKIPAEKIHDSLETAQEFWSPATTIRKYELLSDVGAEAKDPILTGILVKGKKDVGMTRRNVETIEQEAYIEVGTIGVFKGDKLVGWLDENESSITNSILRKVKNTIRVYSYVGYPISLEIQKLRSKIKVVNDKGKPKIIYYEDIVGDIAEVTDDIKIKDPQVIKKFEKYVEEFIKLRAENAIKRVQQDFHADIFGFGLEISRQHPKLWEKVKDNWDKEFAKLPVEVIVTVRVNDTGVIIDPIEIK</sequence>
<reference evidence="10" key="1">
    <citation type="submission" date="2021-03" db="EMBL/GenBank/DDBJ databases">
        <title>Taxonomic study of Clostridium polyendosporum from meadow-gley soil under rice.</title>
        <authorList>
            <person name="Kobayashi H."/>
            <person name="Tanizawa Y."/>
            <person name="Yagura M."/>
        </authorList>
    </citation>
    <scope>NUCLEOTIDE SEQUENCE</scope>
    <source>
        <strain evidence="10">JCM 30710</strain>
    </source>
</reference>
<dbReference type="PROSITE" id="PS51257">
    <property type="entry name" value="PROKAR_LIPOPROTEIN"/>
    <property type="match status" value="1"/>
</dbReference>
<dbReference type="PANTHER" id="PTHR35789">
    <property type="entry name" value="SPORE GERMINATION PROTEIN B3"/>
    <property type="match status" value="1"/>
</dbReference>
<dbReference type="InterPro" id="IPR008844">
    <property type="entry name" value="Spore_GerAC-like"/>
</dbReference>
<dbReference type="InterPro" id="IPR046953">
    <property type="entry name" value="Spore_GerAC-like_C"/>
</dbReference>
<proteinExistence type="inferred from homology"/>
<evidence type="ECO:0000256" key="4">
    <source>
        <dbReference type="ARBA" id="ARBA00022729"/>
    </source>
</evidence>
<dbReference type="InterPro" id="IPR057336">
    <property type="entry name" value="GerAC_N"/>
</dbReference>
<dbReference type="Gene3D" id="3.30.300.210">
    <property type="entry name" value="Nutrient germinant receptor protein C, domain 3"/>
    <property type="match status" value="1"/>
</dbReference>
<comment type="caution">
    <text evidence="10">The sequence shown here is derived from an EMBL/GenBank/DDBJ whole genome shotgun (WGS) entry which is preliminary data.</text>
</comment>
<organism evidence="10 11">
    <name type="scientific">Clostridium polyendosporum</name>
    <dbReference type="NCBI Taxonomy" id="69208"/>
    <lineage>
        <taxon>Bacteria</taxon>
        <taxon>Bacillati</taxon>
        <taxon>Bacillota</taxon>
        <taxon>Clostridia</taxon>
        <taxon>Eubacteriales</taxon>
        <taxon>Clostridiaceae</taxon>
        <taxon>Clostridium</taxon>
    </lineage>
</organism>
<feature type="domain" description="Spore germination protein N-terminal" evidence="9">
    <location>
        <begin position="24"/>
        <end position="194"/>
    </location>
</feature>
<evidence type="ECO:0000256" key="3">
    <source>
        <dbReference type="ARBA" id="ARBA00022544"/>
    </source>
</evidence>
<keyword evidence="4" id="KW-0732">Signal</keyword>
<dbReference type="Pfam" id="PF25198">
    <property type="entry name" value="Spore_GerAC_N"/>
    <property type="match status" value="1"/>
</dbReference>
<evidence type="ECO:0000313" key="10">
    <source>
        <dbReference type="EMBL" id="GIM28222.1"/>
    </source>
</evidence>
<dbReference type="GO" id="GO:0009847">
    <property type="term" value="P:spore germination"/>
    <property type="evidence" value="ECO:0007669"/>
    <property type="project" value="InterPro"/>
</dbReference>
<comment type="subcellular location">
    <subcellularLocation>
        <location evidence="1">Membrane</location>
        <topology evidence="1">Lipid-anchor</topology>
    </subcellularLocation>
</comment>
<keyword evidence="3" id="KW-0309">Germination</keyword>
<keyword evidence="11" id="KW-1185">Reference proteome</keyword>
<keyword evidence="6" id="KW-0564">Palmitate</keyword>
<keyword evidence="7" id="KW-0449">Lipoprotein</keyword>
<evidence type="ECO:0000256" key="6">
    <source>
        <dbReference type="ARBA" id="ARBA00023139"/>
    </source>
</evidence>
<evidence type="ECO:0000313" key="11">
    <source>
        <dbReference type="Proteomes" id="UP000679179"/>
    </source>
</evidence>
<evidence type="ECO:0000259" key="8">
    <source>
        <dbReference type="Pfam" id="PF05504"/>
    </source>
</evidence>
<dbReference type="InterPro" id="IPR038501">
    <property type="entry name" value="Spore_GerAC_C_sf"/>
</dbReference>
<keyword evidence="5" id="KW-0472">Membrane</keyword>
<dbReference type="GO" id="GO:0016020">
    <property type="term" value="C:membrane"/>
    <property type="evidence" value="ECO:0007669"/>
    <property type="project" value="UniProtKB-SubCell"/>
</dbReference>
<evidence type="ECO:0000256" key="5">
    <source>
        <dbReference type="ARBA" id="ARBA00023136"/>
    </source>
</evidence>
<dbReference type="PANTHER" id="PTHR35789:SF1">
    <property type="entry name" value="SPORE GERMINATION PROTEIN B3"/>
    <property type="match status" value="1"/>
</dbReference>
<dbReference type="AlphaFoldDB" id="A0A919RXQ8"/>
<dbReference type="Pfam" id="PF05504">
    <property type="entry name" value="Spore_GerAC"/>
    <property type="match status" value="1"/>
</dbReference>
<dbReference type="Proteomes" id="UP000679179">
    <property type="component" value="Unassembled WGS sequence"/>
</dbReference>
<evidence type="ECO:0000256" key="2">
    <source>
        <dbReference type="ARBA" id="ARBA00007886"/>
    </source>
</evidence>
<evidence type="ECO:0000256" key="7">
    <source>
        <dbReference type="ARBA" id="ARBA00023288"/>
    </source>
</evidence>
<dbReference type="NCBIfam" id="TIGR02887">
    <property type="entry name" value="spore_ger_x_C"/>
    <property type="match status" value="1"/>
</dbReference>